<comment type="caution">
    <text evidence="1">The sequence shown here is derived from an EMBL/GenBank/DDBJ whole genome shotgun (WGS) entry which is preliminary data.</text>
</comment>
<evidence type="ECO:0000313" key="2">
    <source>
        <dbReference type="Proteomes" id="UP000317982"/>
    </source>
</evidence>
<gene>
    <name evidence="1" type="ORF">FL583_38115</name>
</gene>
<dbReference type="InParanoid" id="A0A545AEN1"/>
<dbReference type="InterPro" id="IPR029016">
    <property type="entry name" value="GAF-like_dom_sf"/>
</dbReference>
<dbReference type="RefSeq" id="WP_142709788.1">
    <property type="nucleotide sequence ID" value="NZ_VIRS01000056.1"/>
</dbReference>
<name>A0A545AEN1_9ACTN</name>
<sequence length="91" mass="9550">MSADRSLHDLNRLAAVGRASTVLDGAPLSMDAIVAMAANLAHAPIGVVSLVDGEWDRLLGLHGVDGVYSMTRRITVSDSLCRHVISTGEPV</sequence>
<reference evidence="1 2" key="1">
    <citation type="submission" date="2019-07" db="EMBL/GenBank/DDBJ databases">
        <title>Cryptosporangium phraense sp. nov., isolated from plant litter.</title>
        <authorList>
            <person name="Suriyachadkun C."/>
        </authorList>
    </citation>
    <scope>NUCLEOTIDE SEQUENCE [LARGE SCALE GENOMIC DNA]</scope>
    <source>
        <strain evidence="1 2">A-T 5661</strain>
    </source>
</reference>
<dbReference type="Proteomes" id="UP000317982">
    <property type="component" value="Unassembled WGS sequence"/>
</dbReference>
<dbReference type="SUPFAM" id="SSF55781">
    <property type="entry name" value="GAF domain-like"/>
    <property type="match status" value="1"/>
</dbReference>
<dbReference type="EMBL" id="VIRS01000056">
    <property type="protein sequence ID" value="TQS39791.1"/>
    <property type="molecule type" value="Genomic_DNA"/>
</dbReference>
<keyword evidence="2" id="KW-1185">Reference proteome</keyword>
<protein>
    <submittedName>
        <fullName evidence="1">Uncharacterized protein</fullName>
    </submittedName>
</protein>
<dbReference type="AlphaFoldDB" id="A0A545AEN1"/>
<evidence type="ECO:0000313" key="1">
    <source>
        <dbReference type="EMBL" id="TQS39791.1"/>
    </source>
</evidence>
<organism evidence="1 2">
    <name type="scientific">Cryptosporangium phraense</name>
    <dbReference type="NCBI Taxonomy" id="2593070"/>
    <lineage>
        <taxon>Bacteria</taxon>
        <taxon>Bacillati</taxon>
        <taxon>Actinomycetota</taxon>
        <taxon>Actinomycetes</taxon>
        <taxon>Cryptosporangiales</taxon>
        <taxon>Cryptosporangiaceae</taxon>
        <taxon>Cryptosporangium</taxon>
    </lineage>
</organism>
<accession>A0A545AEN1</accession>
<proteinExistence type="predicted"/>
<dbReference type="Gene3D" id="3.30.450.40">
    <property type="match status" value="1"/>
</dbReference>